<keyword evidence="1" id="KW-1133">Transmembrane helix</keyword>
<evidence type="ECO:0000313" key="2">
    <source>
        <dbReference type="EMBL" id="KAK3889046.1"/>
    </source>
</evidence>
<proteinExistence type="predicted"/>
<feature type="transmembrane region" description="Helical" evidence="1">
    <location>
        <begin position="28"/>
        <end position="49"/>
    </location>
</feature>
<dbReference type="EMBL" id="JAWQEG010000506">
    <property type="protein sequence ID" value="KAK3889046.1"/>
    <property type="molecule type" value="Genomic_DNA"/>
</dbReference>
<evidence type="ECO:0000256" key="1">
    <source>
        <dbReference type="SAM" id="Phobius"/>
    </source>
</evidence>
<reference evidence="2" key="1">
    <citation type="submission" date="2023-10" db="EMBL/GenBank/DDBJ databases">
        <title>Genome assemblies of two species of porcelain crab, Petrolisthes cinctipes and Petrolisthes manimaculis (Anomura: Porcellanidae).</title>
        <authorList>
            <person name="Angst P."/>
        </authorList>
    </citation>
    <scope>NUCLEOTIDE SEQUENCE</scope>
    <source>
        <strain evidence="2">PB745_01</strain>
        <tissue evidence="2">Gill</tissue>
    </source>
</reference>
<dbReference type="AlphaFoldDB" id="A0AAE1GBW7"/>
<feature type="transmembrane region" description="Helical" evidence="1">
    <location>
        <begin position="81"/>
        <end position="99"/>
    </location>
</feature>
<gene>
    <name evidence="2" type="ORF">Pcinc_006922</name>
</gene>
<sequence>MTSGVSISQMVMPLAITFLQEEFGFRGATIITGALVFNCCAAALVLHPVDWHTNVHSSLSSTTTGSITNDPSLTKNPAERLGISYTHIQLYFLFFYCGYTRKK</sequence>
<name>A0AAE1GBW7_PETCI</name>
<comment type="caution">
    <text evidence="2">The sequence shown here is derived from an EMBL/GenBank/DDBJ whole genome shotgun (WGS) entry which is preliminary data.</text>
</comment>
<keyword evidence="1" id="KW-0812">Transmembrane</keyword>
<evidence type="ECO:0000313" key="3">
    <source>
        <dbReference type="Proteomes" id="UP001286313"/>
    </source>
</evidence>
<organism evidence="2 3">
    <name type="scientific">Petrolisthes cinctipes</name>
    <name type="common">Flat porcelain crab</name>
    <dbReference type="NCBI Taxonomy" id="88211"/>
    <lineage>
        <taxon>Eukaryota</taxon>
        <taxon>Metazoa</taxon>
        <taxon>Ecdysozoa</taxon>
        <taxon>Arthropoda</taxon>
        <taxon>Crustacea</taxon>
        <taxon>Multicrustacea</taxon>
        <taxon>Malacostraca</taxon>
        <taxon>Eumalacostraca</taxon>
        <taxon>Eucarida</taxon>
        <taxon>Decapoda</taxon>
        <taxon>Pleocyemata</taxon>
        <taxon>Anomura</taxon>
        <taxon>Galatheoidea</taxon>
        <taxon>Porcellanidae</taxon>
        <taxon>Petrolisthes</taxon>
    </lineage>
</organism>
<keyword evidence="3" id="KW-1185">Reference proteome</keyword>
<dbReference type="InterPro" id="IPR036259">
    <property type="entry name" value="MFS_trans_sf"/>
</dbReference>
<dbReference type="SUPFAM" id="SSF103473">
    <property type="entry name" value="MFS general substrate transporter"/>
    <property type="match status" value="1"/>
</dbReference>
<dbReference type="Proteomes" id="UP001286313">
    <property type="component" value="Unassembled WGS sequence"/>
</dbReference>
<keyword evidence="1" id="KW-0472">Membrane</keyword>
<accession>A0AAE1GBW7</accession>
<protein>
    <submittedName>
        <fullName evidence="2">Uncharacterized protein</fullName>
    </submittedName>
</protein>